<comment type="subcellular location">
    <subcellularLocation>
        <location evidence="1 7">Cell membrane</location>
        <topology evidence="1 7">Multi-pass membrane protein</topology>
    </subcellularLocation>
</comment>
<sequence length="321" mass="35694">MIKLILRRILIMIPQLFIVSILVFCLAKAMPGDALTGRAQNPNADPASIAEQREKLGLNDAVPVQYVRWIKNVAQGDFGKSYTHKLPVTEIVGDRLVNTIWLGILTLILTYALAIPMGIISGRWNDRWPDKIVTGYNYLTFATPLFIFALVVLFLFGFKWDLFPTGGSIDPQVESGTFAYFLSKINHMILPAFSQALIATTVTVQYLRNEIIETKFKDFPRTARSKGVPESKVYSSHILRNSLLPVAAFLGYEITGVIGGAVFVENIFSYPGIGQLFVSSINLRDYSVVTALVLMTSLASLVGTLLSDMILSWVDPRIRIE</sequence>
<protein>
    <submittedName>
        <fullName evidence="9">Peptide ABC transporter permease</fullName>
    </submittedName>
</protein>
<feature type="domain" description="ABC transmembrane type-1" evidence="8">
    <location>
        <begin position="96"/>
        <end position="307"/>
    </location>
</feature>
<feature type="transmembrane region" description="Helical" evidence="7">
    <location>
        <begin position="136"/>
        <end position="158"/>
    </location>
</feature>
<dbReference type="InterPro" id="IPR000515">
    <property type="entry name" value="MetI-like"/>
</dbReference>
<proteinExistence type="inferred from homology"/>
<dbReference type="Pfam" id="PF19300">
    <property type="entry name" value="BPD_transp_1_N"/>
    <property type="match status" value="1"/>
</dbReference>
<evidence type="ECO:0000313" key="10">
    <source>
        <dbReference type="Proteomes" id="UP000037558"/>
    </source>
</evidence>
<dbReference type="Proteomes" id="UP000037558">
    <property type="component" value="Unassembled WGS sequence"/>
</dbReference>
<dbReference type="PATRIC" id="fig|284581.3.peg.1295"/>
<organism evidence="9 10">
    <name type="scientific">Priestia koreensis</name>
    <dbReference type="NCBI Taxonomy" id="284581"/>
    <lineage>
        <taxon>Bacteria</taxon>
        <taxon>Bacillati</taxon>
        <taxon>Bacillota</taxon>
        <taxon>Bacilli</taxon>
        <taxon>Bacillales</taxon>
        <taxon>Bacillaceae</taxon>
        <taxon>Priestia</taxon>
    </lineage>
</organism>
<dbReference type="AlphaFoldDB" id="A0A0M0L8W5"/>
<dbReference type="EMBL" id="LILC01000010">
    <property type="protein sequence ID" value="KOO47108.1"/>
    <property type="molecule type" value="Genomic_DNA"/>
</dbReference>
<reference evidence="10" key="1">
    <citation type="submission" date="2015-08" db="EMBL/GenBank/DDBJ databases">
        <title>Fjat-14210 dsm16467.</title>
        <authorList>
            <person name="Liu B."/>
            <person name="Wang J."/>
            <person name="Zhu Y."/>
            <person name="Liu G."/>
            <person name="Chen Q."/>
            <person name="Chen Z."/>
            <person name="Lan J."/>
            <person name="Che J."/>
            <person name="Ge C."/>
            <person name="Shi H."/>
            <person name="Pan Z."/>
            <person name="Liu X."/>
        </authorList>
    </citation>
    <scope>NUCLEOTIDE SEQUENCE [LARGE SCALE GENOMIC DNA]</scope>
    <source>
        <strain evidence="10">DSM 16467</strain>
    </source>
</reference>
<comment type="caution">
    <text evidence="9">The sequence shown here is derived from an EMBL/GenBank/DDBJ whole genome shotgun (WGS) entry which is preliminary data.</text>
</comment>
<comment type="similarity">
    <text evidence="7">Belongs to the binding-protein-dependent transport system permease family.</text>
</comment>
<dbReference type="SUPFAM" id="SSF161098">
    <property type="entry name" value="MetI-like"/>
    <property type="match status" value="1"/>
</dbReference>
<gene>
    <name evidence="9" type="ORF">AMD01_07070</name>
</gene>
<dbReference type="InterPro" id="IPR035906">
    <property type="entry name" value="MetI-like_sf"/>
</dbReference>
<feature type="transmembrane region" description="Helical" evidence="7">
    <location>
        <begin position="243"/>
        <end position="268"/>
    </location>
</feature>
<evidence type="ECO:0000256" key="3">
    <source>
        <dbReference type="ARBA" id="ARBA00022475"/>
    </source>
</evidence>
<keyword evidence="10" id="KW-1185">Reference proteome</keyword>
<dbReference type="STRING" id="284581.AMD01_07070"/>
<keyword evidence="2 7" id="KW-0813">Transport</keyword>
<dbReference type="GO" id="GO:0005886">
    <property type="term" value="C:plasma membrane"/>
    <property type="evidence" value="ECO:0007669"/>
    <property type="project" value="UniProtKB-SubCell"/>
</dbReference>
<keyword evidence="6 7" id="KW-0472">Membrane</keyword>
<dbReference type="Pfam" id="PF00528">
    <property type="entry name" value="BPD_transp_1"/>
    <property type="match status" value="1"/>
</dbReference>
<dbReference type="PANTHER" id="PTHR43163:SF6">
    <property type="entry name" value="DIPEPTIDE TRANSPORT SYSTEM PERMEASE PROTEIN DPPB-RELATED"/>
    <property type="match status" value="1"/>
</dbReference>
<dbReference type="RefSeq" id="WP_053400695.1">
    <property type="nucleotide sequence ID" value="NZ_JAUKEN010000002.1"/>
</dbReference>
<feature type="transmembrane region" description="Helical" evidence="7">
    <location>
        <begin position="288"/>
        <end position="311"/>
    </location>
</feature>
<evidence type="ECO:0000256" key="2">
    <source>
        <dbReference type="ARBA" id="ARBA00022448"/>
    </source>
</evidence>
<name>A0A0M0L8W5_9BACI</name>
<evidence type="ECO:0000256" key="6">
    <source>
        <dbReference type="ARBA" id="ARBA00023136"/>
    </source>
</evidence>
<evidence type="ECO:0000259" key="8">
    <source>
        <dbReference type="PROSITE" id="PS50928"/>
    </source>
</evidence>
<dbReference type="PANTHER" id="PTHR43163">
    <property type="entry name" value="DIPEPTIDE TRANSPORT SYSTEM PERMEASE PROTEIN DPPB-RELATED"/>
    <property type="match status" value="1"/>
</dbReference>
<evidence type="ECO:0000313" key="9">
    <source>
        <dbReference type="EMBL" id="KOO47108.1"/>
    </source>
</evidence>
<feature type="transmembrane region" description="Helical" evidence="7">
    <location>
        <begin position="100"/>
        <end position="124"/>
    </location>
</feature>
<dbReference type="PROSITE" id="PS50928">
    <property type="entry name" value="ABC_TM1"/>
    <property type="match status" value="1"/>
</dbReference>
<dbReference type="GO" id="GO:0055085">
    <property type="term" value="P:transmembrane transport"/>
    <property type="evidence" value="ECO:0007669"/>
    <property type="project" value="InterPro"/>
</dbReference>
<keyword evidence="5 7" id="KW-1133">Transmembrane helix</keyword>
<feature type="transmembrane region" description="Helical" evidence="7">
    <location>
        <begin position="9"/>
        <end position="30"/>
    </location>
</feature>
<evidence type="ECO:0000256" key="7">
    <source>
        <dbReference type="RuleBase" id="RU363032"/>
    </source>
</evidence>
<dbReference type="OrthoDB" id="9773683at2"/>
<evidence type="ECO:0000256" key="4">
    <source>
        <dbReference type="ARBA" id="ARBA00022692"/>
    </source>
</evidence>
<dbReference type="Gene3D" id="1.10.3720.10">
    <property type="entry name" value="MetI-like"/>
    <property type="match status" value="1"/>
</dbReference>
<dbReference type="InterPro" id="IPR045621">
    <property type="entry name" value="BPD_transp_1_N"/>
</dbReference>
<keyword evidence="4 7" id="KW-0812">Transmembrane</keyword>
<keyword evidence="3" id="KW-1003">Cell membrane</keyword>
<dbReference type="NCBIfam" id="NF045472">
    <property type="entry name" value="Opp4B"/>
    <property type="match status" value="1"/>
</dbReference>
<dbReference type="CDD" id="cd06261">
    <property type="entry name" value="TM_PBP2"/>
    <property type="match status" value="1"/>
</dbReference>
<evidence type="ECO:0000256" key="5">
    <source>
        <dbReference type="ARBA" id="ARBA00022989"/>
    </source>
</evidence>
<feature type="transmembrane region" description="Helical" evidence="7">
    <location>
        <begin position="188"/>
        <end position="207"/>
    </location>
</feature>
<evidence type="ECO:0000256" key="1">
    <source>
        <dbReference type="ARBA" id="ARBA00004651"/>
    </source>
</evidence>
<accession>A0A0M0L8W5</accession>